<evidence type="ECO:0000259" key="2">
    <source>
        <dbReference type="Pfam" id="PF12919"/>
    </source>
</evidence>
<gene>
    <name evidence="4" type="ORF">ACGSLL_09305</name>
</gene>
<reference evidence="4 5" key="1">
    <citation type="submission" date="2024-10" db="EMBL/GenBank/DDBJ databases">
        <title>Whole genome of Pseudomonas sp Strain RB5.</title>
        <authorList>
            <person name="Selami N."/>
        </authorList>
    </citation>
    <scope>NUCLEOTIDE SEQUENCE [LARGE SCALE GENOMIC DNA]</scope>
    <source>
        <strain evidence="4 5">RB5</strain>
    </source>
</reference>
<keyword evidence="1" id="KW-0812">Transmembrane</keyword>
<proteinExistence type="predicted"/>
<dbReference type="SUPFAM" id="SSF53448">
    <property type="entry name" value="Nucleotide-diphospho-sugar transferases"/>
    <property type="match status" value="1"/>
</dbReference>
<dbReference type="Pfam" id="PF12919">
    <property type="entry name" value="TcdA_TcdB"/>
    <property type="match status" value="1"/>
</dbReference>
<keyword evidence="5" id="KW-1185">Reference proteome</keyword>
<dbReference type="Proteomes" id="UP001605918">
    <property type="component" value="Unassembled WGS sequence"/>
</dbReference>
<evidence type="ECO:0000259" key="3">
    <source>
        <dbReference type="Pfam" id="PF12920"/>
    </source>
</evidence>
<organism evidence="4 5">
    <name type="scientific">Pseudomonas retamae</name>
    <dbReference type="NCBI Taxonomy" id="702110"/>
    <lineage>
        <taxon>Bacteria</taxon>
        <taxon>Pseudomonadati</taxon>
        <taxon>Pseudomonadota</taxon>
        <taxon>Gammaproteobacteria</taxon>
        <taxon>Pseudomonadales</taxon>
        <taxon>Pseudomonadaceae</taxon>
        <taxon>Pseudomonas</taxon>
    </lineage>
</organism>
<keyword evidence="1" id="KW-0472">Membrane</keyword>
<sequence length="2387" mass="264599">MGVMEQYVGEADFISADDYSALQRALKEFSTTGEYAELAALYERVSRASEFTEKLQVVTLFLDNFERLAKRKTTPMPAAIDRIETRLRDYAARLAATVSMLSDLPTPVPKTMHFVWVGGSQVGAIQRDYMNVWRQVLATEGYQFNLWYDSDALLAFEMNRVISESARVDAMESGGDTVSRPGALAKMIEDRARVLKREMFEFLQQPQWQGKADQARIDLMVRAYGKDRVTLENFRQQCLQTHEQMAGGDLQLRDVRQEFHGHFLADVYQREVAMRGNFAAASDVVRLQAQYLEGGRYSDMDYLPPLAEKLGGVDISGYSEEQRIGVLQVLLNNDKSLMPGRDRHRYLDRVGTIPAADLQALQTFARDNHRVGEIFVTPRERSVPRDAMRLGTAHGVAVTGEMNAHILAHARSGMTLAYMQMIRLNYDCLLEVERRVIAAGVDTQDEGRVVAIIQNVVNEMLAQQRFPASPIHFAAGKLIEAIHSYYQDGIRVGARSTITLTGPGAAAAGLTKYIEEHLLPDQIDQIRNHLKLVEGYNVHTEEEMISGWTVNDDEAQWLAKEQEKWRSGKLKSRYTGRLADLLKPQQTLTFKQGWPVVGGKAVLLTSVLQRWVDDLGEPFIRAMREKLSGEISFTDAFAIGFDTRQLIAAQSQNELPVSHGAETSSNLNELFSRIAHDALPLQQLSPLQRVTLGGIFGAGSLDDAGFADVWKSVRELAVATDGDGTFARFDAIEKAIHQRPEFETALARGEAHPRLTARELKVQALFEALTVRQWGERIGQIKRTAQREYRTRIIQHSAQVREIFISAGATSARQLSQDLLMQTTSDPGRRCYPLALLMGAAVVAGESAERTLVGHVATANIDPEHTSSRALLSALNELRTVPTNTIGRPLGVQNLDSLMQQLEAKTASTVLLLDTGDHALLMAKVQVDGRFVYRFYDPNFAIYGFATGAQARLGMERYLSAGDSALARLYGLGDMAGAQFNVIELNTEVIAARKLSAGLRVDSFLHSPSSDSRRASVWARQALARQRSLSENARMGTSLAQVDARYWAQAFGEATQQLRSEHSLGRGYLPLLDTLKPQADGAFSLTLADAQHPHQARTVSTIDPRFNKLKAHLQQLVKAAKPLASAESDGGSRLSFAFAIQTLITEMRQRDYQAGDQLPALSIALQVQVYVSYAQLGFGVVSDTAQVINLVRQVAASEQALLRQSSLAGRVLGPAATGVGFAFSLVNIGFDIYNLSLAQNHEQRSRFSTSLAFNVAALGLDIAALAVGGTVGAAAAILSVPLLGIGIGATAIASNLGQIADKATAVGKHLRAIYNAYQPGAFTFADGTLQFPPEAVITQLDLQNRQIRFDSQRFYPWGGGPLELPQYNDDPKQIHRSLNIRQAFGLAESATLDIRDDAALHTVVLPCTPLCYYGYEYQLGGAGYVYEPSAGERVEPRSSSEHAEPHWYAAFHPFADLGDMLATQRDERIHTRYPQLRNSAADKLEYDEHGNRRFYLHSTPSLKHILYKLHPVYKPTTIRVQINDQVRQLAVPTLPVEWQQKLSYEITATPGHCQLRLTPGLREVTFNGFGKWLVHAPWANLEQVNFADAVIADDDGPRLHLAGRQLTVDGIVLSAFEGLIELAGGELYELDWQQNALRLVSVTLVEINHPRDVLARLRKLGDEDRLAAGYLRLERFNVPFTPASQTLRTTAFYDGPRRRLLYARNLPGAVNDGLLLGAATADEAWFYHPDHATVWRVAVLSGQVVQRYRLPSLESGTKITAFGQLADGTLRVSQQLVEPENLNVRTTLEFHLADKSVTLTDITLWSPGLENSLLKPEEGSRIAFFRHRQKPPRAYTDGTPGMAPAISTWRYAPYIHAQAYSFDQLLERAWIAAENGRYFRADPDSDADRVLLMPRSADPATALLFFSKQRQMLSHGIELRDSVFVQQALARDVVDVRRVGDSYLATLSDGRLFEIDLDGKNDNWLSELDRDVLQFVGLGQRWLQQHPDWLAALPALARKYNSAAFAIIGLRAQANQPFLAAWCVDEKLILAQTPGKRELTLLGLTPDRQAVWLLDTEAGTLWRQTLVSIDEARAAFGNSSIVQHRQALPQAEPVWSSWTFGEVLPRGDGLLGRTREGVTLQLQDQQPARIVGTENRWSCRLGETPAQLCERLKQLLDGQAHAAFLPIENTGNRYQYYVPTLNRLFDVSARDDGQWATFLGTRDTDNPLLLDPIDVLLFSAGTLDGVWLPGSHAQREAQIMALQVSDDLTEVSPLLVDGVDKLILSFGSHTEGYRISADGWQRLDCIVVDVRRPSGSDTAEPGLLVLDVGECGHWLMSRVADELLLADPDSGRSLIVRNAQEQSACELALSVSGRQYLVALEQWLLAFEAVQDSDAIATLASVTEQLP</sequence>
<dbReference type="EMBL" id="JBIEIL010000004">
    <property type="protein sequence ID" value="MFG6204559.1"/>
    <property type="molecule type" value="Genomic_DNA"/>
</dbReference>
<dbReference type="InterPro" id="IPR024770">
    <property type="entry name" value="TcdA/TcdB_cat"/>
</dbReference>
<dbReference type="RefSeq" id="WP_394505163.1">
    <property type="nucleotide sequence ID" value="NZ_JBIEIL010000004.1"/>
</dbReference>
<feature type="domain" description="TcdA/TcdB toxin pore forming" evidence="3">
    <location>
        <begin position="1050"/>
        <end position="1418"/>
    </location>
</feature>
<evidence type="ECO:0000256" key="1">
    <source>
        <dbReference type="SAM" id="Phobius"/>
    </source>
</evidence>
<dbReference type="CDD" id="cd20495">
    <property type="entry name" value="C58_PaToxP-like"/>
    <property type="match status" value="1"/>
</dbReference>
<feature type="domain" description="TcdA/TcdB toxin pore forming" evidence="3">
    <location>
        <begin position="1491"/>
        <end position="1737"/>
    </location>
</feature>
<evidence type="ECO:0000313" key="5">
    <source>
        <dbReference type="Proteomes" id="UP001605918"/>
    </source>
</evidence>
<feature type="domain" description="GT44" evidence="2">
    <location>
        <begin position="110"/>
        <end position="500"/>
    </location>
</feature>
<name>A0ABW7D945_9PSED</name>
<keyword evidence="1" id="KW-1133">Transmembrane helix</keyword>
<accession>A0ABW7D945</accession>
<evidence type="ECO:0000313" key="4">
    <source>
        <dbReference type="EMBL" id="MFG6204559.1"/>
    </source>
</evidence>
<dbReference type="InterPro" id="IPR024769">
    <property type="entry name" value="TcdA/TcdB_pore_forming"/>
</dbReference>
<protein>
    <submittedName>
        <fullName evidence="4">TcdA/TcdB pore-forming domain-containing protein</fullName>
    </submittedName>
</protein>
<dbReference type="Pfam" id="PF12920">
    <property type="entry name" value="TcdA_TcdB_pore"/>
    <property type="match status" value="2"/>
</dbReference>
<comment type="caution">
    <text evidence="4">The sequence shown here is derived from an EMBL/GenBank/DDBJ whole genome shotgun (WGS) entry which is preliminary data.</text>
</comment>
<feature type="transmembrane region" description="Helical" evidence="1">
    <location>
        <begin position="1251"/>
        <end position="1278"/>
    </location>
</feature>
<dbReference type="InterPro" id="IPR029044">
    <property type="entry name" value="Nucleotide-diphossugar_trans"/>
</dbReference>
<dbReference type="Gene3D" id="3.90.550.20">
    <property type="match status" value="1"/>
</dbReference>
<feature type="transmembrane region" description="Helical" evidence="1">
    <location>
        <begin position="1211"/>
        <end position="1230"/>
    </location>
</feature>